<dbReference type="Pfam" id="PF05099">
    <property type="entry name" value="TerB"/>
    <property type="match status" value="1"/>
</dbReference>
<dbReference type="SUPFAM" id="SSF158682">
    <property type="entry name" value="TerB-like"/>
    <property type="match status" value="1"/>
</dbReference>
<evidence type="ECO:0000259" key="1">
    <source>
        <dbReference type="Pfam" id="PF05099"/>
    </source>
</evidence>
<keyword evidence="3" id="KW-1185">Reference proteome</keyword>
<dbReference type="CDD" id="cd07313">
    <property type="entry name" value="terB_like_2"/>
    <property type="match status" value="1"/>
</dbReference>
<dbReference type="InterPro" id="IPR007791">
    <property type="entry name" value="DjlA_N"/>
</dbReference>
<sequence length="167" mass="18622">MHATGPKLRGHTHDSGGSILTDWFKALTSIVNRHEPSPDPHALPRAAAALLLEMAVTADGGDQVELEVVHAAMAKVFDMAPAELASLMEQAHQARRQSVSLHEFTRDLRPGLDADQRAELVEWLWRVAFADARLDMHEELMVRRVADLLAVPHSEFIRRKLMAKAQQ</sequence>
<reference evidence="2 3" key="1">
    <citation type="submission" date="2019-06" db="EMBL/GenBank/DDBJ databases">
        <title>Lysobacter alkalisoli sp. nov. isolated from saline soil.</title>
        <authorList>
            <person name="Sun J.-Q."/>
            <person name="Xu L."/>
        </authorList>
    </citation>
    <scope>NUCLEOTIDE SEQUENCE [LARGE SCALE GENOMIC DNA]</scope>
    <source>
        <strain evidence="2 3">JCM 31130</strain>
    </source>
</reference>
<organism evidence="2 3">
    <name type="scientific">Marilutibacter aestuarii</name>
    <dbReference type="NCBI Taxonomy" id="1706195"/>
    <lineage>
        <taxon>Bacteria</taxon>
        <taxon>Pseudomonadati</taxon>
        <taxon>Pseudomonadota</taxon>
        <taxon>Gammaproteobacteria</taxon>
        <taxon>Lysobacterales</taxon>
        <taxon>Lysobacteraceae</taxon>
        <taxon>Marilutibacter</taxon>
    </lineage>
</organism>
<accession>A0A507ZV52</accession>
<dbReference type="EMBL" id="VICE01000141">
    <property type="protein sequence ID" value="TQD40313.1"/>
    <property type="molecule type" value="Genomic_DNA"/>
</dbReference>
<feature type="domain" description="Co-chaperone DjlA N-terminal" evidence="1">
    <location>
        <begin position="46"/>
        <end position="159"/>
    </location>
</feature>
<comment type="caution">
    <text evidence="2">The sequence shown here is derived from an EMBL/GenBank/DDBJ whole genome shotgun (WGS) entry which is preliminary data.</text>
</comment>
<evidence type="ECO:0000313" key="3">
    <source>
        <dbReference type="Proteomes" id="UP000318212"/>
    </source>
</evidence>
<name>A0A507ZV52_9GAMM</name>
<dbReference type="Proteomes" id="UP000318212">
    <property type="component" value="Unassembled WGS sequence"/>
</dbReference>
<protein>
    <submittedName>
        <fullName evidence="2">TerB family tellurite resistance protein</fullName>
    </submittedName>
</protein>
<dbReference type="Gene3D" id="1.10.3680.10">
    <property type="entry name" value="TerB-like"/>
    <property type="match status" value="1"/>
</dbReference>
<evidence type="ECO:0000313" key="2">
    <source>
        <dbReference type="EMBL" id="TQD40313.1"/>
    </source>
</evidence>
<gene>
    <name evidence="2" type="ORF">FKV25_14570</name>
</gene>
<dbReference type="OrthoDB" id="5294347at2"/>
<dbReference type="InterPro" id="IPR029024">
    <property type="entry name" value="TerB-like"/>
</dbReference>
<dbReference type="AlphaFoldDB" id="A0A507ZV52"/>
<proteinExistence type="predicted"/>